<evidence type="ECO:0000256" key="1">
    <source>
        <dbReference type="SAM" id="MobiDB-lite"/>
    </source>
</evidence>
<feature type="domain" description="Peptidase C51" evidence="2">
    <location>
        <begin position="94"/>
        <end position="221"/>
    </location>
</feature>
<sequence length="221" mass="24728">MKHVSSYAIKGSVVNYRSGPETSHRAVLMYKDLGCYVSDYYLNTGNGYAAKKWSNPDDSPCFKPDDKPKPKPDGKPKPKPKSKPSDKPRASTGPMKDDYPCKGGSCSGVDKWNYYTCQCVSFVAWRINSRLGIDINNRYKGKRWDNTNEWDDAAHASGVTVNDTPKPGAVDQTSQGSRYRHVVWVAKVSGNSATIEEYNNRRHKHSTGTVPKSSKYTHLKK</sequence>
<evidence type="ECO:0000313" key="4">
    <source>
        <dbReference type="Proteomes" id="UP000193922"/>
    </source>
</evidence>
<name>A0A1Y1W0I7_9FUNG</name>
<feature type="compositionally biased region" description="Basic and acidic residues" evidence="1">
    <location>
        <begin position="83"/>
        <end position="97"/>
    </location>
</feature>
<gene>
    <name evidence="3" type="ORF">DL89DRAFT_304297</name>
</gene>
<accession>A0A1Y1W0I7</accession>
<dbReference type="AlphaFoldDB" id="A0A1Y1W0I7"/>
<dbReference type="Proteomes" id="UP000193922">
    <property type="component" value="Unassembled WGS sequence"/>
</dbReference>
<dbReference type="RefSeq" id="XP_040740953.1">
    <property type="nucleotide sequence ID" value="XM_040890877.1"/>
</dbReference>
<dbReference type="EMBL" id="MCFD01000013">
    <property type="protein sequence ID" value="ORX67031.1"/>
    <property type="molecule type" value="Genomic_DNA"/>
</dbReference>
<keyword evidence="4" id="KW-1185">Reference proteome</keyword>
<dbReference type="InterPro" id="IPR007921">
    <property type="entry name" value="CHAP_dom"/>
</dbReference>
<dbReference type="SUPFAM" id="SSF54001">
    <property type="entry name" value="Cysteine proteinases"/>
    <property type="match status" value="1"/>
</dbReference>
<dbReference type="PROSITE" id="PS50911">
    <property type="entry name" value="CHAP"/>
    <property type="match status" value="1"/>
</dbReference>
<feature type="compositionally biased region" description="Basic and acidic residues" evidence="1">
    <location>
        <begin position="63"/>
        <end position="76"/>
    </location>
</feature>
<dbReference type="InterPro" id="IPR038765">
    <property type="entry name" value="Papain-like_cys_pep_sf"/>
</dbReference>
<feature type="region of interest" description="Disordered" evidence="1">
    <location>
        <begin position="198"/>
        <end position="221"/>
    </location>
</feature>
<evidence type="ECO:0000313" key="3">
    <source>
        <dbReference type="EMBL" id="ORX67031.1"/>
    </source>
</evidence>
<comment type="caution">
    <text evidence="3">The sequence shown here is derived from an EMBL/GenBank/DDBJ whole genome shotgun (WGS) entry which is preliminary data.</text>
</comment>
<dbReference type="Pfam" id="PF05257">
    <property type="entry name" value="CHAP"/>
    <property type="match status" value="1"/>
</dbReference>
<dbReference type="Gene3D" id="3.90.1720.10">
    <property type="entry name" value="endopeptidase domain like (from Nostoc punctiforme)"/>
    <property type="match status" value="1"/>
</dbReference>
<proteinExistence type="predicted"/>
<evidence type="ECO:0000259" key="2">
    <source>
        <dbReference type="PROSITE" id="PS50911"/>
    </source>
</evidence>
<dbReference type="GeneID" id="63807525"/>
<reference evidence="3 4" key="1">
    <citation type="submission" date="2016-07" db="EMBL/GenBank/DDBJ databases">
        <title>Pervasive Adenine N6-methylation of Active Genes in Fungi.</title>
        <authorList>
            <consortium name="DOE Joint Genome Institute"/>
            <person name="Mondo S.J."/>
            <person name="Dannebaum R.O."/>
            <person name="Kuo R.C."/>
            <person name="Labutti K."/>
            <person name="Haridas S."/>
            <person name="Kuo A."/>
            <person name="Salamov A."/>
            <person name="Ahrendt S.R."/>
            <person name="Lipzen A."/>
            <person name="Sullivan W."/>
            <person name="Andreopoulos W.B."/>
            <person name="Clum A."/>
            <person name="Lindquist E."/>
            <person name="Daum C."/>
            <person name="Ramamoorthy G.K."/>
            <person name="Gryganskyi A."/>
            <person name="Culley D."/>
            <person name="Magnuson J.K."/>
            <person name="James T.Y."/>
            <person name="O'Malley M.A."/>
            <person name="Stajich J.E."/>
            <person name="Spatafora J.W."/>
            <person name="Visel A."/>
            <person name="Grigoriev I.V."/>
        </authorList>
    </citation>
    <scope>NUCLEOTIDE SEQUENCE [LARGE SCALE GENOMIC DNA]</scope>
    <source>
        <strain evidence="3 4">ATCC 12442</strain>
    </source>
</reference>
<feature type="region of interest" description="Disordered" evidence="1">
    <location>
        <begin position="56"/>
        <end position="97"/>
    </location>
</feature>
<organism evidence="3 4">
    <name type="scientific">Linderina pennispora</name>
    <dbReference type="NCBI Taxonomy" id="61395"/>
    <lineage>
        <taxon>Eukaryota</taxon>
        <taxon>Fungi</taxon>
        <taxon>Fungi incertae sedis</taxon>
        <taxon>Zoopagomycota</taxon>
        <taxon>Kickxellomycotina</taxon>
        <taxon>Kickxellomycetes</taxon>
        <taxon>Kickxellales</taxon>
        <taxon>Kickxellaceae</taxon>
        <taxon>Linderina</taxon>
    </lineage>
</organism>
<dbReference type="OrthoDB" id="5358886at2759"/>
<protein>
    <recommendedName>
        <fullName evidence="2">Peptidase C51 domain-containing protein</fullName>
    </recommendedName>
</protein>